<dbReference type="AlphaFoldDB" id="A0A3S5CJF2"/>
<gene>
    <name evidence="1" type="ORF">PXEA_LOCUS19866</name>
</gene>
<dbReference type="EMBL" id="CAAALY010080128">
    <property type="protein sequence ID" value="VEL26426.1"/>
    <property type="molecule type" value="Genomic_DNA"/>
</dbReference>
<keyword evidence="2" id="KW-1185">Reference proteome</keyword>
<evidence type="ECO:0000313" key="1">
    <source>
        <dbReference type="EMBL" id="VEL26426.1"/>
    </source>
</evidence>
<dbReference type="Proteomes" id="UP000784294">
    <property type="component" value="Unassembled WGS sequence"/>
</dbReference>
<protein>
    <submittedName>
        <fullName evidence="1">Uncharacterized protein</fullName>
    </submittedName>
</protein>
<accession>A0A3S5CJF2</accession>
<reference evidence="1" key="1">
    <citation type="submission" date="2018-11" db="EMBL/GenBank/DDBJ databases">
        <authorList>
            <consortium name="Pathogen Informatics"/>
        </authorList>
    </citation>
    <scope>NUCLEOTIDE SEQUENCE</scope>
</reference>
<proteinExistence type="predicted"/>
<comment type="caution">
    <text evidence="1">The sequence shown here is derived from an EMBL/GenBank/DDBJ whole genome shotgun (WGS) entry which is preliminary data.</text>
</comment>
<organism evidence="1 2">
    <name type="scientific">Protopolystoma xenopodis</name>
    <dbReference type="NCBI Taxonomy" id="117903"/>
    <lineage>
        <taxon>Eukaryota</taxon>
        <taxon>Metazoa</taxon>
        <taxon>Spiralia</taxon>
        <taxon>Lophotrochozoa</taxon>
        <taxon>Platyhelminthes</taxon>
        <taxon>Monogenea</taxon>
        <taxon>Polyopisthocotylea</taxon>
        <taxon>Polystomatidea</taxon>
        <taxon>Polystomatidae</taxon>
        <taxon>Protopolystoma</taxon>
    </lineage>
</organism>
<name>A0A3S5CJF2_9PLAT</name>
<evidence type="ECO:0000313" key="2">
    <source>
        <dbReference type="Proteomes" id="UP000784294"/>
    </source>
</evidence>
<sequence length="58" mass="6169">MPSPLSLVYNFALAPDSNTQVCLGTRSKSSPLLAGLLTRKQSGFGGIGFQPFTLKARQ</sequence>